<reference evidence="2" key="1">
    <citation type="journal article" date="2014" name="Int. J. Syst. Evol. Microbiol.">
        <title>Complete genome sequence of Corynebacterium casei LMG S-19264T (=DSM 44701T), isolated from a smear-ripened cheese.</title>
        <authorList>
            <consortium name="US DOE Joint Genome Institute (JGI-PGF)"/>
            <person name="Walter F."/>
            <person name="Albersmeier A."/>
            <person name="Kalinowski J."/>
            <person name="Ruckert C."/>
        </authorList>
    </citation>
    <scope>NUCLEOTIDE SEQUENCE</scope>
    <source>
        <strain evidence="2">CGMCC 1.15448</strain>
    </source>
</reference>
<dbReference type="Proteomes" id="UP000607559">
    <property type="component" value="Unassembled WGS sequence"/>
</dbReference>
<comment type="caution">
    <text evidence="2">The sequence shown here is derived from an EMBL/GenBank/DDBJ whole genome shotgun (WGS) entry which is preliminary data.</text>
</comment>
<reference evidence="2" key="2">
    <citation type="submission" date="2020-09" db="EMBL/GenBank/DDBJ databases">
        <authorList>
            <person name="Sun Q."/>
            <person name="Zhou Y."/>
        </authorList>
    </citation>
    <scope>NUCLEOTIDE SEQUENCE</scope>
    <source>
        <strain evidence="2">CGMCC 1.15448</strain>
    </source>
</reference>
<dbReference type="InterPro" id="IPR014710">
    <property type="entry name" value="RmlC-like_jellyroll"/>
</dbReference>
<keyword evidence="3" id="KW-1185">Reference proteome</keyword>
<name>A0A8J2U7K4_9BACT</name>
<dbReference type="InterPro" id="IPR018490">
    <property type="entry name" value="cNMP-bd_dom_sf"/>
</dbReference>
<gene>
    <name evidence="2" type="ORF">GCM10011511_04560</name>
</gene>
<dbReference type="AlphaFoldDB" id="A0A8J2U7K4"/>
<feature type="domain" description="Cyclic nucleotide-binding" evidence="1">
    <location>
        <begin position="13"/>
        <end position="115"/>
    </location>
</feature>
<dbReference type="CDD" id="cd00038">
    <property type="entry name" value="CAP_ED"/>
    <property type="match status" value="1"/>
</dbReference>
<dbReference type="Gene3D" id="2.60.120.10">
    <property type="entry name" value="Jelly Rolls"/>
    <property type="match status" value="1"/>
</dbReference>
<evidence type="ECO:0000313" key="2">
    <source>
        <dbReference type="EMBL" id="GGA84603.1"/>
    </source>
</evidence>
<evidence type="ECO:0000313" key="3">
    <source>
        <dbReference type="Proteomes" id="UP000607559"/>
    </source>
</evidence>
<dbReference type="RefSeq" id="WP_188928109.1">
    <property type="nucleotide sequence ID" value="NZ_BMJC01000001.1"/>
</dbReference>
<sequence>MDEFSAIRETYSRIMPLPDDEWQDFAGRLTLKHFDKGDFLIREGQVESHIYFLNEGATRNYFIKDGKEFTVDFHFKGDFVTAYYSFISREPSQIYIELLADAETLSIDHTSLQEFYRNNHNGERIGRLMAEHQYMKRLKREMDFLSLTAEARYGELLAKSPQLISTLSVKHLSSYLGIQPESLSRIRKAQSRN</sequence>
<dbReference type="SMART" id="SM00100">
    <property type="entry name" value="cNMP"/>
    <property type="match status" value="1"/>
</dbReference>
<dbReference type="PROSITE" id="PS50042">
    <property type="entry name" value="CNMP_BINDING_3"/>
    <property type="match status" value="1"/>
</dbReference>
<protein>
    <submittedName>
        <fullName evidence="2">cAMP-binding protein</fullName>
    </submittedName>
</protein>
<organism evidence="2 3">
    <name type="scientific">Puia dinghuensis</name>
    <dbReference type="NCBI Taxonomy" id="1792502"/>
    <lineage>
        <taxon>Bacteria</taxon>
        <taxon>Pseudomonadati</taxon>
        <taxon>Bacteroidota</taxon>
        <taxon>Chitinophagia</taxon>
        <taxon>Chitinophagales</taxon>
        <taxon>Chitinophagaceae</taxon>
        <taxon>Puia</taxon>
    </lineage>
</organism>
<dbReference type="Pfam" id="PF00027">
    <property type="entry name" value="cNMP_binding"/>
    <property type="match status" value="1"/>
</dbReference>
<dbReference type="EMBL" id="BMJC01000001">
    <property type="protein sequence ID" value="GGA84603.1"/>
    <property type="molecule type" value="Genomic_DNA"/>
</dbReference>
<dbReference type="InterPro" id="IPR000595">
    <property type="entry name" value="cNMP-bd_dom"/>
</dbReference>
<proteinExistence type="predicted"/>
<accession>A0A8J2U7K4</accession>
<evidence type="ECO:0000259" key="1">
    <source>
        <dbReference type="PROSITE" id="PS50042"/>
    </source>
</evidence>
<dbReference type="SUPFAM" id="SSF51206">
    <property type="entry name" value="cAMP-binding domain-like"/>
    <property type="match status" value="1"/>
</dbReference>